<evidence type="ECO:0000256" key="1">
    <source>
        <dbReference type="ARBA" id="ARBA00022649"/>
    </source>
</evidence>
<keyword evidence="1" id="KW-1277">Toxin-antitoxin system</keyword>
<dbReference type="EMBL" id="AGZS01000003">
    <property type="protein sequence ID" value="EJD64956.1"/>
    <property type="molecule type" value="Genomic_DNA"/>
</dbReference>
<dbReference type="NCBIfam" id="TIGR02385">
    <property type="entry name" value="RelE_StbE"/>
    <property type="match status" value="1"/>
</dbReference>
<dbReference type="SUPFAM" id="SSF143011">
    <property type="entry name" value="RelE-like"/>
    <property type="match status" value="1"/>
</dbReference>
<reference evidence="3 4" key="1">
    <citation type="submission" date="2012-01" db="EMBL/GenBank/DDBJ databases">
        <title>The Genome Sequence of Scardovia wiggsiae F0424.</title>
        <authorList>
            <consortium name="The Broad Institute Genome Sequencing Platform"/>
            <person name="Earl A."/>
            <person name="Ward D."/>
            <person name="Feldgarden M."/>
            <person name="Gevers D."/>
            <person name="Izard J."/>
            <person name="Ganesan A."/>
            <person name="Baranova O.V."/>
            <person name="Blanton J.M."/>
            <person name="Tanner A.C."/>
            <person name="Mathney J."/>
            <person name="Dewhirst F.E."/>
            <person name="Young S.K."/>
            <person name="Zeng Q."/>
            <person name="Gargeya S."/>
            <person name="Fitzgerald M."/>
            <person name="Haas B."/>
            <person name="Abouelleil A."/>
            <person name="Alvarado L."/>
            <person name="Arachchi H.M."/>
            <person name="Berlin A."/>
            <person name="Chapman S.B."/>
            <person name="Gearin G."/>
            <person name="Goldberg J."/>
            <person name="Griggs A."/>
            <person name="Gujja S."/>
            <person name="Hansen M."/>
            <person name="Heiman D."/>
            <person name="Howarth C."/>
            <person name="Larimer J."/>
            <person name="Lui A."/>
            <person name="MacDonald P.J.P."/>
            <person name="McCowen C."/>
            <person name="Montmayeur A."/>
            <person name="Murphy C."/>
            <person name="Neiman D."/>
            <person name="Pearson M."/>
            <person name="Priest M."/>
            <person name="Roberts A."/>
            <person name="Saif S."/>
            <person name="Shea T."/>
            <person name="Sisk P."/>
            <person name="Stolte C."/>
            <person name="Sykes S."/>
            <person name="Wortman J."/>
            <person name="Nusbaum C."/>
            <person name="Birren B."/>
        </authorList>
    </citation>
    <scope>NUCLEOTIDE SEQUENCE [LARGE SCALE GENOMIC DNA]</scope>
    <source>
        <strain evidence="3 4">F0424</strain>
    </source>
</reference>
<dbReference type="eggNOG" id="COG3041">
    <property type="taxonomic scope" value="Bacteria"/>
</dbReference>
<dbReference type="PIRSF" id="PIRSF006156">
    <property type="entry name" value="YafQ"/>
    <property type="match status" value="1"/>
</dbReference>
<comment type="caution">
    <text evidence="3">The sequence shown here is derived from an EMBL/GenBank/DDBJ whole genome shotgun (WGS) entry which is preliminary data.</text>
</comment>
<sequence length="92" mass="11478">MYRFEYRPQFLRDIKRLKRKHYDMRKLYTVIDDLEKYNIELLKRHYHDHALQGNLKGYRELHIDTDWLLIYSIDKDRLCLILTRTGNHNTIL</sequence>
<dbReference type="PANTHER" id="PTHR40588">
    <property type="entry name" value="MRNA INTERFERASE TOXIN YAFQ"/>
    <property type="match status" value="1"/>
</dbReference>
<accession>J0X0Q6</accession>
<proteinExistence type="predicted"/>
<dbReference type="Gene3D" id="3.30.2310.20">
    <property type="entry name" value="RelE-like"/>
    <property type="match status" value="1"/>
</dbReference>
<dbReference type="InterPro" id="IPR007712">
    <property type="entry name" value="RelE/ParE_toxin"/>
</dbReference>
<dbReference type="OrthoDB" id="7030467at2"/>
<dbReference type="AlphaFoldDB" id="J0X0Q6"/>
<keyword evidence="4" id="KW-1185">Reference proteome</keyword>
<dbReference type="GO" id="GO:0004521">
    <property type="term" value="F:RNA endonuclease activity"/>
    <property type="evidence" value="ECO:0007669"/>
    <property type="project" value="TreeGrafter"/>
</dbReference>
<gene>
    <name evidence="3" type="ORF">HMPREF9156_00831</name>
</gene>
<evidence type="ECO:0000313" key="3">
    <source>
        <dbReference type="EMBL" id="EJD64956.1"/>
    </source>
</evidence>
<dbReference type="HOGENOM" id="CLU_161929_1_1_11"/>
<evidence type="ECO:0000313" key="4">
    <source>
        <dbReference type="Proteomes" id="UP000006415"/>
    </source>
</evidence>
<name>J0X0Q6_9BIFI</name>
<evidence type="ECO:0000256" key="2">
    <source>
        <dbReference type="PIRSR" id="PIRSR006156-1"/>
    </source>
</evidence>
<dbReference type="InterPro" id="IPR035093">
    <property type="entry name" value="RelE/ParE_toxin_dom_sf"/>
</dbReference>
<protein>
    <submittedName>
        <fullName evidence="3">YafQ family addiction module toxin component</fullName>
    </submittedName>
</protein>
<dbReference type="InterPro" id="IPR004386">
    <property type="entry name" value="Toxin_YafQ-like"/>
</dbReference>
<organism evidence="3 4">
    <name type="scientific">Scardovia wiggsiae F0424</name>
    <dbReference type="NCBI Taxonomy" id="857290"/>
    <lineage>
        <taxon>Bacteria</taxon>
        <taxon>Bacillati</taxon>
        <taxon>Actinomycetota</taxon>
        <taxon>Actinomycetes</taxon>
        <taxon>Bifidobacteriales</taxon>
        <taxon>Bifidobacteriaceae</taxon>
        <taxon>Scardovia</taxon>
    </lineage>
</organism>
<dbReference type="STRING" id="857290.HMPREF9156_00831"/>
<dbReference type="Pfam" id="PF15738">
    <property type="entry name" value="YafQ_toxin"/>
    <property type="match status" value="1"/>
</dbReference>
<dbReference type="Proteomes" id="UP000006415">
    <property type="component" value="Unassembled WGS sequence"/>
</dbReference>
<feature type="active site" description="Proton donor" evidence="2">
    <location>
        <position position="88"/>
    </location>
</feature>
<dbReference type="PANTHER" id="PTHR40588:SF1">
    <property type="entry name" value="MRNA INTERFERASE TOXIN YAFQ"/>
    <property type="match status" value="1"/>
</dbReference>
<dbReference type="GO" id="GO:0006415">
    <property type="term" value="P:translational termination"/>
    <property type="evidence" value="ECO:0007669"/>
    <property type="project" value="TreeGrafter"/>
</dbReference>
<dbReference type="RefSeq" id="WP_007147895.1">
    <property type="nucleotide sequence ID" value="NZ_AKCI01000001.1"/>
</dbReference>
<dbReference type="GO" id="GO:0006402">
    <property type="term" value="P:mRNA catabolic process"/>
    <property type="evidence" value="ECO:0007669"/>
    <property type="project" value="TreeGrafter"/>
</dbReference>